<name>A0A6M1U834_9RHOB</name>
<dbReference type="PANTHER" id="PTHR30146">
    <property type="entry name" value="LACI-RELATED TRANSCRIPTIONAL REPRESSOR"/>
    <property type="match status" value="1"/>
</dbReference>
<dbReference type="Proteomes" id="UP000474758">
    <property type="component" value="Unassembled WGS sequence"/>
</dbReference>
<dbReference type="EMBL" id="JAALFE010000021">
    <property type="protein sequence ID" value="NGQ92695.1"/>
    <property type="molecule type" value="Genomic_DNA"/>
</dbReference>
<dbReference type="RefSeq" id="WP_165052637.1">
    <property type="nucleotide sequence ID" value="NZ_JAALFE010000021.1"/>
</dbReference>
<proteinExistence type="predicted"/>
<keyword evidence="3" id="KW-0804">Transcription</keyword>
<keyword evidence="6" id="KW-1185">Reference proteome</keyword>
<dbReference type="PANTHER" id="PTHR30146:SF33">
    <property type="entry name" value="TRANSCRIPTIONAL REGULATOR"/>
    <property type="match status" value="1"/>
</dbReference>
<dbReference type="GO" id="GO:0000976">
    <property type="term" value="F:transcription cis-regulatory region binding"/>
    <property type="evidence" value="ECO:0007669"/>
    <property type="project" value="TreeGrafter"/>
</dbReference>
<dbReference type="CDD" id="cd01392">
    <property type="entry name" value="HTH_LacI"/>
    <property type="match status" value="1"/>
</dbReference>
<dbReference type="Pfam" id="PF00356">
    <property type="entry name" value="LacI"/>
    <property type="match status" value="1"/>
</dbReference>
<dbReference type="PROSITE" id="PS50932">
    <property type="entry name" value="HTH_LACI_2"/>
    <property type="match status" value="1"/>
</dbReference>
<dbReference type="Gene3D" id="1.10.260.40">
    <property type="entry name" value="lambda repressor-like DNA-binding domains"/>
    <property type="match status" value="1"/>
</dbReference>
<dbReference type="InterPro" id="IPR046335">
    <property type="entry name" value="LacI/GalR-like_sensor"/>
</dbReference>
<dbReference type="InterPro" id="IPR000843">
    <property type="entry name" value="HTH_LacI"/>
</dbReference>
<evidence type="ECO:0000256" key="1">
    <source>
        <dbReference type="ARBA" id="ARBA00023015"/>
    </source>
</evidence>
<dbReference type="InterPro" id="IPR010982">
    <property type="entry name" value="Lambda_DNA-bd_dom_sf"/>
</dbReference>
<evidence type="ECO:0000313" key="5">
    <source>
        <dbReference type="EMBL" id="NGQ92695.1"/>
    </source>
</evidence>
<dbReference type="GO" id="GO:0003700">
    <property type="term" value="F:DNA-binding transcription factor activity"/>
    <property type="evidence" value="ECO:0007669"/>
    <property type="project" value="TreeGrafter"/>
</dbReference>
<accession>A0A6M1U834</accession>
<evidence type="ECO:0000256" key="2">
    <source>
        <dbReference type="ARBA" id="ARBA00023125"/>
    </source>
</evidence>
<evidence type="ECO:0000256" key="3">
    <source>
        <dbReference type="ARBA" id="ARBA00023163"/>
    </source>
</evidence>
<dbReference type="CDD" id="cd01575">
    <property type="entry name" value="PBP1_GntR"/>
    <property type="match status" value="1"/>
</dbReference>
<protein>
    <submittedName>
        <fullName evidence="5">LacI family transcriptional regulator</fullName>
    </submittedName>
</protein>
<dbReference type="SMART" id="SM00354">
    <property type="entry name" value="HTH_LACI"/>
    <property type="match status" value="1"/>
</dbReference>
<reference evidence="5 6" key="1">
    <citation type="submission" date="2020-02" db="EMBL/GenBank/DDBJ databases">
        <title>Rhodobacter translucens sp. nov., a novel bacterium isolated from activated sludge.</title>
        <authorList>
            <person name="Liu J."/>
        </authorList>
    </citation>
    <scope>NUCLEOTIDE SEQUENCE [LARGE SCALE GENOMIC DNA]</scope>
    <source>
        <strain evidence="5 6">HX-7-19</strain>
    </source>
</reference>
<dbReference type="Gene3D" id="3.40.50.2300">
    <property type="match status" value="2"/>
</dbReference>
<comment type="caution">
    <text evidence="5">The sequence shown here is derived from an EMBL/GenBank/DDBJ whole genome shotgun (WGS) entry which is preliminary data.</text>
</comment>
<dbReference type="PROSITE" id="PS00356">
    <property type="entry name" value="HTH_LACI_1"/>
    <property type="match status" value="1"/>
</dbReference>
<dbReference type="SUPFAM" id="SSF47413">
    <property type="entry name" value="lambda repressor-like DNA-binding domains"/>
    <property type="match status" value="1"/>
</dbReference>
<dbReference type="AlphaFoldDB" id="A0A6M1U834"/>
<evidence type="ECO:0000313" key="6">
    <source>
        <dbReference type="Proteomes" id="UP000474758"/>
    </source>
</evidence>
<evidence type="ECO:0000259" key="4">
    <source>
        <dbReference type="PROSITE" id="PS50932"/>
    </source>
</evidence>
<dbReference type="SUPFAM" id="SSF53822">
    <property type="entry name" value="Periplasmic binding protein-like I"/>
    <property type="match status" value="1"/>
</dbReference>
<feature type="domain" description="HTH lacI-type" evidence="4">
    <location>
        <begin position="11"/>
        <end position="65"/>
    </location>
</feature>
<dbReference type="Pfam" id="PF13377">
    <property type="entry name" value="Peripla_BP_3"/>
    <property type="match status" value="1"/>
</dbReference>
<keyword evidence="1" id="KW-0805">Transcription regulation</keyword>
<dbReference type="InterPro" id="IPR028082">
    <property type="entry name" value="Peripla_BP_I"/>
</dbReference>
<organism evidence="5 6">
    <name type="scientific">Paragemmobacter kunshanensis</name>
    <dbReference type="NCBI Taxonomy" id="2583234"/>
    <lineage>
        <taxon>Bacteria</taxon>
        <taxon>Pseudomonadati</taxon>
        <taxon>Pseudomonadota</taxon>
        <taxon>Alphaproteobacteria</taxon>
        <taxon>Rhodobacterales</taxon>
        <taxon>Paracoccaceae</taxon>
        <taxon>Paragemmobacter</taxon>
    </lineage>
</organism>
<sequence length="347" mass="36258">MSQSQSSRGPATLSDVAEAANVSRMTVSKVLRGTGRISAATRQRVTEIADAMGYVPSSLAGALSQQSSSLVGVLIPSVSDQVYSGVLAGINAVLTPRGFSSLIGETFFDGETEERLVRMMLSMKPAGLILAGGLPRTGATAHLLGKCGLRPVRLWDGDRAGPDVTVGLSHEAAGRAAARICLEAGFSRACYVGAQLERDLCAARRRDGFVAELGMAGVACQVVEDPELTRTAEGGQILTERLLRAGDLPQVIHYLNDAMAIGGLRSLFAAGLSVPEAVSVIGFNGTSLQNALRTRLTTFEVPVRRVGEAAACAAIGTQAEREAAQAVEIAPVIVRGNTFRWPAREAG</sequence>
<gene>
    <name evidence="5" type="ORF">G5V65_17520</name>
</gene>
<keyword evidence="2" id="KW-0238">DNA-binding</keyword>